<feature type="domain" description="TauD/TfdA-like" evidence="7">
    <location>
        <begin position="36"/>
        <end position="404"/>
    </location>
</feature>
<sequence>MTATLIQPVSTLTVKPVPYPASCGKRIKDEQFGVVVEGVDVNNLTDDQFFTIEQLLYRHGVVVFPNQTTLTPAAQHALTQKFDPQAIEYGHGAVGRPDNKSILHPDLRNIPSQPAVQLIGNGLVRDPQVLQGLPSPCQLKHPSHQSFHKTTLSDAESEAGFTRFYRWHIDAALYQRDPPKVTTLYGLIVPQGKKNIVRYDDGTGDELEVPLGGTAFVSGKIMFDILPAPLKSLAVRMKVRYFPHPYVAIGTAKSRSTGLGMETVTVTYANVPQFPQENKEIPLEDLPPWKPEHVKTFPCLWKNPVTGALHFQVHPSGTQELFVDPLPEGVEPTEDTLYPHGAHLTDLKEVRDLLYKLQRPGIAPELVYTVDWKPHDLALFHNRGVLHSITGAFAPDEVRAFWQCNLASTDVPQGPSEDDVKAYA</sequence>
<name>A0A0D6ENU9_SPOSA</name>
<keyword evidence="9" id="KW-1185">Reference proteome</keyword>
<organism evidence="8 9">
    <name type="scientific">Sporidiobolus salmonicolor</name>
    <name type="common">Yeast-like fungus</name>
    <name type="synonym">Sporobolomyces salmonicolor</name>
    <dbReference type="NCBI Taxonomy" id="5005"/>
    <lineage>
        <taxon>Eukaryota</taxon>
        <taxon>Fungi</taxon>
        <taxon>Dikarya</taxon>
        <taxon>Basidiomycota</taxon>
        <taxon>Pucciniomycotina</taxon>
        <taxon>Microbotryomycetes</taxon>
        <taxon>Sporidiobolales</taxon>
        <taxon>Sporidiobolaceae</taxon>
        <taxon>Sporobolomyces</taxon>
    </lineage>
</organism>
<gene>
    <name evidence="8" type="primary">SPOSA6832_03192</name>
</gene>
<evidence type="ECO:0000313" key="8">
    <source>
        <dbReference type="EMBL" id="CEQ41463.1"/>
    </source>
</evidence>
<dbReference type="GO" id="GO:0046872">
    <property type="term" value="F:metal ion binding"/>
    <property type="evidence" value="ECO:0007669"/>
    <property type="project" value="UniProtKB-KW"/>
</dbReference>
<keyword evidence="6" id="KW-0408">Iron</keyword>
<dbReference type="PANTHER" id="PTHR43779">
    <property type="entry name" value="DIOXYGENASE RV0097-RELATED"/>
    <property type="match status" value="1"/>
</dbReference>
<comment type="cofactor">
    <cofactor evidence="1">
        <name>Fe(2+)</name>
        <dbReference type="ChEBI" id="CHEBI:29033"/>
    </cofactor>
</comment>
<dbReference type="SUPFAM" id="SSF51197">
    <property type="entry name" value="Clavaminate synthase-like"/>
    <property type="match status" value="1"/>
</dbReference>
<dbReference type="PANTHER" id="PTHR43779:SF2">
    <property type="entry name" value="ALPHA-KETOGLUTARATE-DEPENDENT XANTHINE DIOXYGENASE XAN1"/>
    <property type="match status" value="1"/>
</dbReference>
<evidence type="ECO:0000256" key="6">
    <source>
        <dbReference type="ARBA" id="ARBA00023004"/>
    </source>
</evidence>
<evidence type="ECO:0000256" key="1">
    <source>
        <dbReference type="ARBA" id="ARBA00001954"/>
    </source>
</evidence>
<evidence type="ECO:0000256" key="4">
    <source>
        <dbReference type="ARBA" id="ARBA00022964"/>
    </source>
</evidence>
<dbReference type="InterPro" id="IPR042098">
    <property type="entry name" value="TauD-like_sf"/>
</dbReference>
<dbReference type="AlphaFoldDB" id="A0A0D6ENU9"/>
<protein>
    <submittedName>
        <fullName evidence="8">SPOSA6832_03192-mRNA-1:cds</fullName>
    </submittedName>
</protein>
<dbReference type="Pfam" id="PF02668">
    <property type="entry name" value="TauD"/>
    <property type="match status" value="1"/>
</dbReference>
<evidence type="ECO:0000259" key="7">
    <source>
        <dbReference type="Pfam" id="PF02668"/>
    </source>
</evidence>
<accession>A0A0D6ENU9</accession>
<dbReference type="Gene3D" id="3.60.130.10">
    <property type="entry name" value="Clavaminate synthase-like"/>
    <property type="match status" value="1"/>
</dbReference>
<dbReference type="InterPro" id="IPR003819">
    <property type="entry name" value="TauD/TfdA-like"/>
</dbReference>
<dbReference type="InterPro" id="IPR051178">
    <property type="entry name" value="TfdA_dioxygenase"/>
</dbReference>
<reference evidence="9" key="1">
    <citation type="submission" date="2015-02" db="EMBL/GenBank/DDBJ databases">
        <authorList>
            <person name="Gon?alves P."/>
        </authorList>
    </citation>
    <scope>NUCLEOTIDE SEQUENCE [LARGE SCALE GENOMIC DNA]</scope>
</reference>
<dbReference type="EMBL" id="CENE01000014">
    <property type="protein sequence ID" value="CEQ41463.1"/>
    <property type="molecule type" value="Genomic_DNA"/>
</dbReference>
<evidence type="ECO:0000313" key="9">
    <source>
        <dbReference type="Proteomes" id="UP000243876"/>
    </source>
</evidence>
<evidence type="ECO:0000256" key="2">
    <source>
        <dbReference type="ARBA" id="ARBA00005896"/>
    </source>
</evidence>
<comment type="similarity">
    <text evidence="2">Belongs to the TfdA dioxygenase family.</text>
</comment>
<evidence type="ECO:0000256" key="3">
    <source>
        <dbReference type="ARBA" id="ARBA00022723"/>
    </source>
</evidence>
<keyword evidence="3" id="KW-0479">Metal-binding</keyword>
<proteinExistence type="inferred from homology"/>
<keyword evidence="4" id="KW-0223">Dioxygenase</keyword>
<dbReference type="OrthoDB" id="93019at2759"/>
<keyword evidence="5" id="KW-0560">Oxidoreductase</keyword>
<evidence type="ECO:0000256" key="5">
    <source>
        <dbReference type="ARBA" id="ARBA00023002"/>
    </source>
</evidence>
<dbReference type="Proteomes" id="UP000243876">
    <property type="component" value="Unassembled WGS sequence"/>
</dbReference>
<dbReference type="GO" id="GO:0051213">
    <property type="term" value="F:dioxygenase activity"/>
    <property type="evidence" value="ECO:0007669"/>
    <property type="project" value="UniProtKB-KW"/>
</dbReference>